<dbReference type="Gene3D" id="2.60.40.10">
    <property type="entry name" value="Immunoglobulins"/>
    <property type="match status" value="1"/>
</dbReference>
<name>A0A482X153_LAOST</name>
<sequence length="143" mass="16366">MWWLLGKGVDLFGDANVIPEAVSTSSFRVEGQYNSFYITWSPVKNVNYGQVFYELKISHAYKRDIIVETTDSHWKSEDLDDLPPFSPLTISIRALTYWGAPPQVTILLHSPPSIPSAPTNPRVFVSYSRNPLKDDQFDVYYMT</sequence>
<evidence type="ECO:0000259" key="1">
    <source>
        <dbReference type="PROSITE" id="PS50853"/>
    </source>
</evidence>
<dbReference type="SUPFAM" id="SSF49265">
    <property type="entry name" value="Fibronectin type III"/>
    <property type="match status" value="1"/>
</dbReference>
<evidence type="ECO:0000313" key="2">
    <source>
        <dbReference type="EMBL" id="RZF39296.1"/>
    </source>
</evidence>
<dbReference type="PROSITE" id="PS50853">
    <property type="entry name" value="FN3"/>
    <property type="match status" value="1"/>
</dbReference>
<evidence type="ECO:0000313" key="3">
    <source>
        <dbReference type="Proteomes" id="UP000291343"/>
    </source>
</evidence>
<comment type="caution">
    <text evidence="2">The sequence shown here is derived from an EMBL/GenBank/DDBJ whole genome shotgun (WGS) entry which is preliminary data.</text>
</comment>
<dbReference type="AlphaFoldDB" id="A0A482X153"/>
<feature type="domain" description="Fibronectin type-III" evidence="1">
    <location>
        <begin position="18"/>
        <end position="113"/>
    </location>
</feature>
<dbReference type="InterPro" id="IPR013783">
    <property type="entry name" value="Ig-like_fold"/>
</dbReference>
<gene>
    <name evidence="2" type="ORF">LSTR_LSTR017027</name>
</gene>
<dbReference type="EMBL" id="QKKF02019988">
    <property type="protein sequence ID" value="RZF39296.1"/>
    <property type="molecule type" value="Genomic_DNA"/>
</dbReference>
<dbReference type="STRING" id="195883.A0A482X153"/>
<proteinExistence type="predicted"/>
<keyword evidence="3" id="KW-1185">Reference proteome</keyword>
<protein>
    <recommendedName>
        <fullName evidence="1">Fibronectin type-III domain-containing protein</fullName>
    </recommendedName>
</protein>
<accession>A0A482X153</accession>
<dbReference type="OrthoDB" id="65481at2759"/>
<dbReference type="InterPro" id="IPR036116">
    <property type="entry name" value="FN3_sf"/>
</dbReference>
<dbReference type="InParanoid" id="A0A482X153"/>
<dbReference type="InterPro" id="IPR003961">
    <property type="entry name" value="FN3_dom"/>
</dbReference>
<reference evidence="2 3" key="1">
    <citation type="journal article" date="2017" name="Gigascience">
        <title>Genome sequence of the small brown planthopper, Laodelphax striatellus.</title>
        <authorList>
            <person name="Zhu J."/>
            <person name="Jiang F."/>
            <person name="Wang X."/>
            <person name="Yang P."/>
            <person name="Bao Y."/>
            <person name="Zhao W."/>
            <person name="Wang W."/>
            <person name="Lu H."/>
            <person name="Wang Q."/>
            <person name="Cui N."/>
            <person name="Li J."/>
            <person name="Chen X."/>
            <person name="Luo L."/>
            <person name="Yu J."/>
            <person name="Kang L."/>
            <person name="Cui F."/>
        </authorList>
    </citation>
    <scope>NUCLEOTIDE SEQUENCE [LARGE SCALE GENOMIC DNA]</scope>
    <source>
        <strain evidence="2">Lst14</strain>
    </source>
</reference>
<dbReference type="Proteomes" id="UP000291343">
    <property type="component" value="Unassembled WGS sequence"/>
</dbReference>
<organism evidence="2 3">
    <name type="scientific">Laodelphax striatellus</name>
    <name type="common">Small brown planthopper</name>
    <name type="synonym">Delphax striatella</name>
    <dbReference type="NCBI Taxonomy" id="195883"/>
    <lineage>
        <taxon>Eukaryota</taxon>
        <taxon>Metazoa</taxon>
        <taxon>Ecdysozoa</taxon>
        <taxon>Arthropoda</taxon>
        <taxon>Hexapoda</taxon>
        <taxon>Insecta</taxon>
        <taxon>Pterygota</taxon>
        <taxon>Neoptera</taxon>
        <taxon>Paraneoptera</taxon>
        <taxon>Hemiptera</taxon>
        <taxon>Auchenorrhyncha</taxon>
        <taxon>Fulgoroidea</taxon>
        <taxon>Delphacidae</taxon>
        <taxon>Criomorphinae</taxon>
        <taxon>Laodelphax</taxon>
    </lineage>
</organism>